<dbReference type="Pfam" id="PF03735">
    <property type="entry name" value="ENT"/>
    <property type="match status" value="1"/>
</dbReference>
<dbReference type="PROSITE" id="PS51138">
    <property type="entry name" value="ENT"/>
    <property type="match status" value="1"/>
</dbReference>
<dbReference type="OMA" id="NGETGCC"/>
<dbReference type="GO" id="GO:0005634">
    <property type="term" value="C:nucleus"/>
    <property type="evidence" value="ECO:0007669"/>
    <property type="project" value="UniProtKB-SubCell"/>
</dbReference>
<dbReference type="STRING" id="56857.A0A200PQJ8"/>
<dbReference type="AlphaFoldDB" id="A0A200PQJ8"/>
<evidence type="ECO:0000256" key="1">
    <source>
        <dbReference type="ARBA" id="ARBA00004123"/>
    </source>
</evidence>
<dbReference type="SMART" id="SM00743">
    <property type="entry name" value="Agenet"/>
    <property type="match status" value="2"/>
</dbReference>
<sequence length="415" mass="46069">MRFRKGSKIEVLSKEEVPSGSWRCAEIVWGNGHNYDVKYDWCPGAIGTTMTGRVSRKHIRPCPPPVGDAVDWAPGDLVEVLDNISWKIATVLKVMGGSYFLVKPLGSSQELRVHKSYLRVRQSWQHDKWVVVGKGSVICEDGRSNKLSTSRFYKKTSCQVPATVLKAKLRVGDSYFPVENNIGYNESHMVSSRALKRESPYATSQVEANTGAGRKLRAIEKDGRHQRMVSDHPSPLLEKVDAVASPRNVLGEKYMHASFIKQTGFSEMDMERAEPNGDVGCLSAGSLEPNDADSSECSVGSCSSTSTGPYRLPFRSLTNPSQETDGYFSDAESFCGLGYEKESPLPTKEELAAEIHKLELHAYRCTMEALYASGPLSWEQEELVTNLRLTLHISNDEHLMEIRNLVSAETCLPIS</sequence>
<dbReference type="SMART" id="SM01191">
    <property type="entry name" value="ENT"/>
    <property type="match status" value="1"/>
</dbReference>
<protein>
    <submittedName>
        <fullName evidence="4">EMSY N-terminal</fullName>
    </submittedName>
</protein>
<name>A0A200PQJ8_MACCD</name>
<dbReference type="InParanoid" id="A0A200PQJ8"/>
<dbReference type="Proteomes" id="UP000195402">
    <property type="component" value="Unassembled WGS sequence"/>
</dbReference>
<dbReference type="EMBL" id="MVGT01004293">
    <property type="protein sequence ID" value="OVA00501.1"/>
    <property type="molecule type" value="Genomic_DNA"/>
</dbReference>
<comment type="subcellular location">
    <subcellularLocation>
        <location evidence="1">Nucleus</location>
    </subcellularLocation>
</comment>
<keyword evidence="2" id="KW-0539">Nucleus</keyword>
<dbReference type="PANTHER" id="PTHR31917:SF5">
    <property type="entry name" value="OS02G0204500 PROTEIN"/>
    <property type="match status" value="1"/>
</dbReference>
<dbReference type="InterPro" id="IPR008395">
    <property type="entry name" value="Agenet-like_dom"/>
</dbReference>
<keyword evidence="5" id="KW-1185">Reference proteome</keyword>
<dbReference type="Gene3D" id="1.10.1240.40">
    <property type="entry name" value="ENT domain"/>
    <property type="match status" value="1"/>
</dbReference>
<gene>
    <name evidence="4" type="ORF">BVC80_9089g98</name>
</gene>
<dbReference type="Pfam" id="PF05641">
    <property type="entry name" value="Agenet"/>
    <property type="match status" value="1"/>
</dbReference>
<dbReference type="InterPro" id="IPR014002">
    <property type="entry name" value="Agenet_dom_plant"/>
</dbReference>
<accession>A0A200PQJ8</accession>
<organism evidence="4 5">
    <name type="scientific">Macleaya cordata</name>
    <name type="common">Five-seeded plume-poppy</name>
    <name type="synonym">Bocconia cordata</name>
    <dbReference type="NCBI Taxonomy" id="56857"/>
    <lineage>
        <taxon>Eukaryota</taxon>
        <taxon>Viridiplantae</taxon>
        <taxon>Streptophyta</taxon>
        <taxon>Embryophyta</taxon>
        <taxon>Tracheophyta</taxon>
        <taxon>Spermatophyta</taxon>
        <taxon>Magnoliopsida</taxon>
        <taxon>Ranunculales</taxon>
        <taxon>Papaveraceae</taxon>
        <taxon>Papaveroideae</taxon>
        <taxon>Macleaya</taxon>
    </lineage>
</organism>
<comment type="caution">
    <text evidence="4">The sequence shown here is derived from an EMBL/GenBank/DDBJ whole genome shotgun (WGS) entry which is preliminary data.</text>
</comment>
<evidence type="ECO:0000256" key="2">
    <source>
        <dbReference type="ARBA" id="ARBA00023242"/>
    </source>
</evidence>
<proteinExistence type="predicted"/>
<feature type="domain" description="ENT" evidence="3">
    <location>
        <begin position="351"/>
        <end position="415"/>
    </location>
</feature>
<dbReference type="SUPFAM" id="SSF158639">
    <property type="entry name" value="ENT-like"/>
    <property type="match status" value="1"/>
</dbReference>
<evidence type="ECO:0000259" key="3">
    <source>
        <dbReference type="PROSITE" id="PS51138"/>
    </source>
</evidence>
<dbReference type="InterPro" id="IPR005491">
    <property type="entry name" value="ENT_dom"/>
</dbReference>
<evidence type="ECO:0000313" key="4">
    <source>
        <dbReference type="EMBL" id="OVA00501.1"/>
    </source>
</evidence>
<dbReference type="InterPro" id="IPR036142">
    <property type="entry name" value="ENT_dom-like_sf"/>
</dbReference>
<dbReference type="OrthoDB" id="663550at2759"/>
<evidence type="ECO:0000313" key="5">
    <source>
        <dbReference type="Proteomes" id="UP000195402"/>
    </source>
</evidence>
<reference evidence="4 5" key="1">
    <citation type="journal article" date="2017" name="Mol. Plant">
        <title>The Genome of Medicinal Plant Macleaya cordata Provides New Insights into Benzylisoquinoline Alkaloids Metabolism.</title>
        <authorList>
            <person name="Liu X."/>
            <person name="Liu Y."/>
            <person name="Huang P."/>
            <person name="Ma Y."/>
            <person name="Qing Z."/>
            <person name="Tang Q."/>
            <person name="Cao H."/>
            <person name="Cheng P."/>
            <person name="Zheng Y."/>
            <person name="Yuan Z."/>
            <person name="Zhou Y."/>
            <person name="Liu J."/>
            <person name="Tang Z."/>
            <person name="Zhuo Y."/>
            <person name="Zhang Y."/>
            <person name="Yu L."/>
            <person name="Huang J."/>
            <person name="Yang P."/>
            <person name="Peng Q."/>
            <person name="Zhang J."/>
            <person name="Jiang W."/>
            <person name="Zhang Z."/>
            <person name="Lin K."/>
            <person name="Ro D.K."/>
            <person name="Chen X."/>
            <person name="Xiong X."/>
            <person name="Shang Y."/>
            <person name="Huang S."/>
            <person name="Zeng J."/>
        </authorList>
    </citation>
    <scope>NUCLEOTIDE SEQUENCE [LARGE SCALE GENOMIC DNA]</scope>
    <source>
        <strain evidence="5">cv. BLH2017</strain>
        <tissue evidence="4">Root</tissue>
    </source>
</reference>
<dbReference type="PANTHER" id="PTHR31917">
    <property type="entry name" value="AGENET DOMAIN-CONTAINING PROTEIN-RELATED"/>
    <property type="match status" value="1"/>
</dbReference>
<dbReference type="FunCoup" id="A0A200PQJ8">
    <property type="interactions" value="672"/>
</dbReference>